<keyword evidence="7 10" id="KW-0862">Zinc</keyword>
<dbReference type="Pfam" id="PF03193">
    <property type="entry name" value="RsgA_GTPase"/>
    <property type="match status" value="1"/>
</dbReference>
<dbReference type="Proteomes" id="UP000557717">
    <property type="component" value="Unassembled WGS sequence"/>
</dbReference>
<dbReference type="Gene3D" id="1.10.40.50">
    <property type="entry name" value="Probable gtpase engc, domain 3"/>
    <property type="match status" value="1"/>
</dbReference>
<organism evidence="14 15">
    <name type="scientific">Haloferula luteola</name>
    <dbReference type="NCBI Taxonomy" id="595692"/>
    <lineage>
        <taxon>Bacteria</taxon>
        <taxon>Pseudomonadati</taxon>
        <taxon>Verrucomicrobiota</taxon>
        <taxon>Verrucomicrobiia</taxon>
        <taxon>Verrucomicrobiales</taxon>
        <taxon>Verrucomicrobiaceae</taxon>
        <taxon>Haloferula</taxon>
    </lineage>
</organism>
<evidence type="ECO:0000256" key="9">
    <source>
        <dbReference type="ARBA" id="ARBA00023134"/>
    </source>
</evidence>
<dbReference type="RefSeq" id="WP_184015413.1">
    <property type="nucleotide sequence ID" value="NZ_JACHFD010000002.1"/>
</dbReference>
<dbReference type="GO" id="GO:0042274">
    <property type="term" value="P:ribosomal small subunit biogenesis"/>
    <property type="evidence" value="ECO:0007669"/>
    <property type="project" value="UniProtKB-UniRule"/>
</dbReference>
<dbReference type="AlphaFoldDB" id="A0A840V8Z0"/>
<name>A0A840V8Z0_9BACT</name>
<dbReference type="GO" id="GO:0005737">
    <property type="term" value="C:cytoplasm"/>
    <property type="evidence" value="ECO:0007669"/>
    <property type="project" value="UniProtKB-SubCell"/>
</dbReference>
<dbReference type="PROSITE" id="PS51721">
    <property type="entry name" value="G_CP"/>
    <property type="match status" value="1"/>
</dbReference>
<feature type="binding site" evidence="10">
    <location>
        <position position="294"/>
    </location>
    <ligand>
        <name>Zn(2+)</name>
        <dbReference type="ChEBI" id="CHEBI:29105"/>
    </ligand>
</feature>
<dbReference type="InterPro" id="IPR030378">
    <property type="entry name" value="G_CP_dom"/>
</dbReference>
<dbReference type="EC" id="3.6.1.-" evidence="10"/>
<comment type="subcellular location">
    <subcellularLocation>
        <location evidence="10">Cytoplasm</location>
    </subcellularLocation>
</comment>
<keyword evidence="8 10" id="KW-0694">RNA-binding</keyword>
<dbReference type="PANTHER" id="PTHR32120">
    <property type="entry name" value="SMALL RIBOSOMAL SUBUNIT BIOGENESIS GTPASE RSGA"/>
    <property type="match status" value="1"/>
</dbReference>
<dbReference type="GO" id="GO:0019843">
    <property type="term" value="F:rRNA binding"/>
    <property type="evidence" value="ECO:0007669"/>
    <property type="project" value="UniProtKB-KW"/>
</dbReference>
<evidence type="ECO:0000313" key="14">
    <source>
        <dbReference type="EMBL" id="MBB5350249.1"/>
    </source>
</evidence>
<dbReference type="NCBIfam" id="TIGR00157">
    <property type="entry name" value="ribosome small subunit-dependent GTPase A"/>
    <property type="match status" value="1"/>
</dbReference>
<evidence type="ECO:0000256" key="4">
    <source>
        <dbReference type="ARBA" id="ARBA00022730"/>
    </source>
</evidence>
<sequence>MLLTELGWNDDLDREFAPHAKRGWVPARLNRETPINYGAFILDEEGDLVDLDVVLSGKVWHDAENDAELPAVGDWVALELGDENEDHVIRARLSRRSCFSRKVPGKSTEEQVIGANVDVVCVVTDPGPDHNPRRMERYFTLIGRSRARPLVLINKSDAFAADLCARARQELQALCPEAEIHVTSALRGEGLEILRSHLTAGTTLCIVGSSGVGKSTLVNQLLGEEWQWTGEVNEVTGKGRHTTTSRELVPLDEGGLLIDNPGMREIQMWTDEQTLRESFSDVEDLANQCRFSDCKHGSDQGCAIRAAVEAGQLESARLESFIRLDDEVDKLRRRAKKRQMTSERRAKRNHRVKARNLNDRIELEREQRGEWRGGDH</sequence>
<evidence type="ECO:0000256" key="7">
    <source>
        <dbReference type="ARBA" id="ARBA00022833"/>
    </source>
</evidence>
<dbReference type="SUPFAM" id="SSF52540">
    <property type="entry name" value="P-loop containing nucleoside triphosphate hydrolases"/>
    <property type="match status" value="1"/>
</dbReference>
<evidence type="ECO:0000256" key="11">
    <source>
        <dbReference type="SAM" id="MobiDB-lite"/>
    </source>
</evidence>
<feature type="binding site" evidence="10">
    <location>
        <begin position="154"/>
        <end position="157"/>
    </location>
    <ligand>
        <name>GTP</name>
        <dbReference type="ChEBI" id="CHEBI:37565"/>
    </ligand>
</feature>
<keyword evidence="1 10" id="KW-0963">Cytoplasm</keyword>
<evidence type="ECO:0000256" key="2">
    <source>
        <dbReference type="ARBA" id="ARBA00022517"/>
    </source>
</evidence>
<comment type="subunit">
    <text evidence="10">Monomer. Associates with 30S ribosomal subunit, binds 16S rRNA.</text>
</comment>
<dbReference type="InterPro" id="IPR010914">
    <property type="entry name" value="RsgA_GTPase_dom"/>
</dbReference>
<keyword evidence="2 10" id="KW-0690">Ribosome biogenesis</keyword>
<feature type="binding site" evidence="10">
    <location>
        <position position="302"/>
    </location>
    <ligand>
        <name>Zn(2+)</name>
        <dbReference type="ChEBI" id="CHEBI:29105"/>
    </ligand>
</feature>
<evidence type="ECO:0000256" key="8">
    <source>
        <dbReference type="ARBA" id="ARBA00022884"/>
    </source>
</evidence>
<evidence type="ECO:0000259" key="13">
    <source>
        <dbReference type="PROSITE" id="PS51721"/>
    </source>
</evidence>
<dbReference type="GO" id="GO:0046872">
    <property type="term" value="F:metal ion binding"/>
    <property type="evidence" value="ECO:0007669"/>
    <property type="project" value="UniProtKB-KW"/>
</dbReference>
<dbReference type="GO" id="GO:0005525">
    <property type="term" value="F:GTP binding"/>
    <property type="evidence" value="ECO:0007669"/>
    <property type="project" value="UniProtKB-UniRule"/>
</dbReference>
<dbReference type="PROSITE" id="PS50936">
    <property type="entry name" value="ENGC_GTPASE"/>
    <property type="match status" value="1"/>
</dbReference>
<comment type="cofactor">
    <cofactor evidence="10">
        <name>Zn(2+)</name>
        <dbReference type="ChEBI" id="CHEBI:29105"/>
    </cofactor>
    <text evidence="10">Binds 1 zinc ion per subunit.</text>
</comment>
<keyword evidence="9 10" id="KW-0342">GTP-binding</keyword>
<evidence type="ECO:0000313" key="15">
    <source>
        <dbReference type="Proteomes" id="UP000557717"/>
    </source>
</evidence>
<feature type="region of interest" description="Disordered" evidence="11">
    <location>
        <begin position="333"/>
        <end position="359"/>
    </location>
</feature>
<keyword evidence="3 10" id="KW-0479">Metal-binding</keyword>
<dbReference type="CDD" id="cd01854">
    <property type="entry name" value="YjeQ_EngC"/>
    <property type="match status" value="1"/>
</dbReference>
<dbReference type="PANTHER" id="PTHR32120:SF10">
    <property type="entry name" value="SMALL RIBOSOMAL SUBUNIT BIOGENESIS GTPASE RSGA"/>
    <property type="match status" value="1"/>
</dbReference>
<feature type="binding site" evidence="10">
    <location>
        <begin position="208"/>
        <end position="216"/>
    </location>
    <ligand>
        <name>GTP</name>
        <dbReference type="ChEBI" id="CHEBI:37565"/>
    </ligand>
</feature>
<evidence type="ECO:0000259" key="12">
    <source>
        <dbReference type="PROSITE" id="PS50936"/>
    </source>
</evidence>
<comment type="function">
    <text evidence="10">One of several proteins that assist in the late maturation steps of the functional core of the 30S ribosomal subunit. Helps release RbfA from mature subunits. May play a role in the assembly of ribosomal proteins into the subunit. Circularly permuted GTPase that catalyzes slow GTP hydrolysis, GTPase activity is stimulated by the 30S ribosomal subunit.</text>
</comment>
<keyword evidence="15" id="KW-1185">Reference proteome</keyword>
<evidence type="ECO:0000256" key="6">
    <source>
        <dbReference type="ARBA" id="ARBA00022801"/>
    </source>
</evidence>
<evidence type="ECO:0000256" key="5">
    <source>
        <dbReference type="ARBA" id="ARBA00022741"/>
    </source>
</evidence>
<evidence type="ECO:0000256" key="3">
    <source>
        <dbReference type="ARBA" id="ARBA00022723"/>
    </source>
</evidence>
<evidence type="ECO:0000256" key="10">
    <source>
        <dbReference type="HAMAP-Rule" id="MF_01820"/>
    </source>
</evidence>
<keyword evidence="5 10" id="KW-0547">Nucleotide-binding</keyword>
<protein>
    <recommendedName>
        <fullName evidence="10">Small ribosomal subunit biogenesis GTPase RsgA</fullName>
        <ecNumber evidence="10">3.6.1.-</ecNumber>
    </recommendedName>
</protein>
<evidence type="ECO:0000256" key="1">
    <source>
        <dbReference type="ARBA" id="ARBA00022490"/>
    </source>
</evidence>
<feature type="compositionally biased region" description="Basic residues" evidence="11">
    <location>
        <begin position="333"/>
        <end position="354"/>
    </location>
</feature>
<accession>A0A840V8Z0</accession>
<dbReference type="InterPro" id="IPR004881">
    <property type="entry name" value="Ribosome_biogen_GTPase_RsgA"/>
</dbReference>
<feature type="binding site" evidence="10">
    <location>
        <position position="296"/>
    </location>
    <ligand>
        <name>Zn(2+)</name>
        <dbReference type="ChEBI" id="CHEBI:29105"/>
    </ligand>
</feature>
<comment type="caution">
    <text evidence="14">The sequence shown here is derived from an EMBL/GenBank/DDBJ whole genome shotgun (WGS) entry which is preliminary data.</text>
</comment>
<reference evidence="14 15" key="1">
    <citation type="submission" date="2020-08" db="EMBL/GenBank/DDBJ databases">
        <title>Genomic Encyclopedia of Type Strains, Phase IV (KMG-IV): sequencing the most valuable type-strain genomes for metagenomic binning, comparative biology and taxonomic classification.</title>
        <authorList>
            <person name="Goeker M."/>
        </authorList>
    </citation>
    <scope>NUCLEOTIDE SEQUENCE [LARGE SCALE GENOMIC DNA]</scope>
    <source>
        <strain evidence="14 15">YC6886</strain>
    </source>
</reference>
<feature type="binding site" evidence="10">
    <location>
        <position position="289"/>
    </location>
    <ligand>
        <name>Zn(2+)</name>
        <dbReference type="ChEBI" id="CHEBI:29105"/>
    </ligand>
</feature>
<feature type="domain" description="CP-type G" evidence="13">
    <location>
        <begin position="106"/>
        <end position="266"/>
    </location>
</feature>
<proteinExistence type="inferred from homology"/>
<comment type="similarity">
    <text evidence="10">Belongs to the TRAFAC class YlqF/YawG GTPase family. RsgA subfamily.</text>
</comment>
<dbReference type="Gene3D" id="3.40.50.300">
    <property type="entry name" value="P-loop containing nucleotide triphosphate hydrolases"/>
    <property type="match status" value="1"/>
</dbReference>
<gene>
    <name evidence="10" type="primary">rsgA</name>
    <name evidence="14" type="ORF">HNR46_000473</name>
</gene>
<keyword evidence="6 10" id="KW-0378">Hydrolase</keyword>
<feature type="domain" description="EngC GTPase" evidence="12">
    <location>
        <begin position="115"/>
        <end position="264"/>
    </location>
</feature>
<dbReference type="InterPro" id="IPR027417">
    <property type="entry name" value="P-loop_NTPase"/>
</dbReference>
<dbReference type="EMBL" id="JACHFD010000002">
    <property type="protein sequence ID" value="MBB5350249.1"/>
    <property type="molecule type" value="Genomic_DNA"/>
</dbReference>
<dbReference type="GO" id="GO:0003924">
    <property type="term" value="F:GTPase activity"/>
    <property type="evidence" value="ECO:0007669"/>
    <property type="project" value="UniProtKB-UniRule"/>
</dbReference>
<dbReference type="HAMAP" id="MF_01820">
    <property type="entry name" value="GTPase_RsgA"/>
    <property type="match status" value="1"/>
</dbReference>
<keyword evidence="4 10" id="KW-0699">rRNA-binding</keyword>